<dbReference type="Proteomes" id="UP000017429">
    <property type="component" value="Chromosome"/>
</dbReference>
<keyword evidence="2" id="KW-1185">Reference proteome</keyword>
<reference evidence="1" key="1">
    <citation type="journal article" date="2014" name="Genome Announc.">
        <title>Draft genome sequences of the altered schaedler flora, a defined bacterial community from gnotobiotic mice.</title>
        <authorList>
            <person name="Wannemuehler M.J."/>
            <person name="Overstreet A.M."/>
            <person name="Ward D.V."/>
            <person name="Phillips G.J."/>
        </authorList>
    </citation>
    <scope>NUCLEOTIDE SEQUENCE</scope>
    <source>
        <strain evidence="1">ASF457</strain>
    </source>
</reference>
<dbReference type="AlphaFoldDB" id="V2QGD4"/>
<reference evidence="1" key="2">
    <citation type="submission" date="2022-05" db="EMBL/GenBank/DDBJ databases">
        <authorList>
            <person name="Proctor A.L."/>
            <person name="Phillips G.J."/>
            <person name="Wannemuehler M.J."/>
        </authorList>
    </citation>
    <scope>NUCLEOTIDE SEQUENCE</scope>
    <source>
        <strain evidence="1">ASF457</strain>
    </source>
</reference>
<dbReference type="EMBL" id="CP097562">
    <property type="protein sequence ID" value="USF24388.1"/>
    <property type="molecule type" value="Genomic_DNA"/>
</dbReference>
<reference evidence="1" key="3">
    <citation type="submission" date="2022-06" db="EMBL/GenBank/DDBJ databases">
        <title>Resources to Facilitate Use of the Altered Schaedler Flora (ASF) Mouse Model to Study Microbiome Function.</title>
        <authorList>
            <person name="Proctor A."/>
            <person name="Parvinroo S."/>
            <person name="Richie T."/>
            <person name="Jia X."/>
            <person name="Lee S.T.M."/>
            <person name="Karp P.D."/>
            <person name="Paley S."/>
            <person name="Kostic A.D."/>
            <person name="Pierre J.F."/>
            <person name="Wannemuehler M.J."/>
            <person name="Phillips G.J."/>
        </authorList>
    </citation>
    <scope>NUCLEOTIDE SEQUENCE</scope>
    <source>
        <strain evidence="1">ASF457</strain>
    </source>
</reference>
<evidence type="ECO:0000313" key="1">
    <source>
        <dbReference type="EMBL" id="USF24388.1"/>
    </source>
</evidence>
<organism evidence="1 2">
    <name type="scientific">Mucispirillum schaedleri ASF457</name>
    <dbReference type="NCBI Taxonomy" id="1379858"/>
    <lineage>
        <taxon>Bacteria</taxon>
        <taxon>Pseudomonadati</taxon>
        <taxon>Deferribacterota</taxon>
        <taxon>Deferribacteres</taxon>
        <taxon>Deferribacterales</taxon>
        <taxon>Mucispirillaceae</taxon>
        <taxon>Mucispirillum</taxon>
    </lineage>
</organism>
<gene>
    <name evidence="1" type="ORF">N508_001474</name>
</gene>
<sequence length="156" mass="17209">MRTILIAAVIAVLAGIIYQKVIEENISMKELAGYVFGTASKMIDEASKAASGKDLNGVEKSINEITASAGAILQETRDNFIKEKLPEMINIDMQEVLQNVTCDKALLMYNDYISGSSSAKDGEENIYTMLSLMRQKGQDDKELKKSIISLFCDDKN</sequence>
<accession>V2QGD4</accession>
<protein>
    <submittedName>
        <fullName evidence="1">Uncharacterized protein</fullName>
    </submittedName>
</protein>
<dbReference type="RefSeq" id="WP_023275771.1">
    <property type="nucleotide sequence ID" value="NZ_CP097562.1"/>
</dbReference>
<proteinExistence type="predicted"/>
<evidence type="ECO:0000313" key="2">
    <source>
        <dbReference type="Proteomes" id="UP000017429"/>
    </source>
</evidence>
<name>V2QGD4_9BACT</name>
<dbReference type="KEGG" id="msch:N508_001474"/>